<dbReference type="KEGG" id="vg:7750912"/>
<keyword evidence="2" id="KW-1185">Reference proteome</keyword>
<dbReference type="EMBL" id="FJ822135">
    <property type="protein sequence ID" value="ACO36978.1"/>
    <property type="molecule type" value="Genomic_DNA"/>
</dbReference>
<accession>C1KFG7</accession>
<protein>
    <submittedName>
        <fullName evidence="1">Uncharacterized protein</fullName>
    </submittedName>
</protein>
<reference evidence="1 2" key="1">
    <citation type="journal article" date="2009" name="Gene">
        <title>Genome of a virulent bacteriophage Lb338-1 that lyses the probiotic Lactobacillus paracasei cheese strain.</title>
        <authorList>
            <person name="Alemayehu D."/>
            <person name="Ross R.P."/>
            <person name="O'Sullivan O."/>
            <person name="Coffey A."/>
            <person name="Stanton C."/>
            <person name="Fitzgerald G.F."/>
            <person name="McAuliffe O."/>
        </authorList>
    </citation>
    <scope>NUCLEOTIDE SEQUENCE [LARGE SCALE GENOMIC DNA]</scope>
    <source>
        <strain evidence="1">Lb338-1</strain>
    </source>
</reference>
<dbReference type="GeneID" id="7750912"/>
<sequence length="161" mass="18903">MAYLSGTHSQGNIDSNKNMYDPHKYDWMIKDIDISRNFFLAAEFLDSYRTTLMYFTHAVKDGERPINSTIFEPQRDNIYKYLYSKEDAIYLKNLVWRLVPKRPIDENLPHSSESILADQRSLYRRTKAYSVMDVYKILSVRKKTVMIGHGILKSSDGSYIL</sequence>
<organism evidence="1 2">
    <name type="scientific">Lactobacillus phage Lb338-1</name>
    <dbReference type="NCBI Taxonomy" id="2892342"/>
    <lineage>
        <taxon>Viruses</taxon>
        <taxon>Duplodnaviria</taxon>
        <taxon>Heunggongvirae</taxon>
        <taxon>Uroviricota</taxon>
        <taxon>Caudoviricetes</taxon>
        <taxon>Herelleviridae</taxon>
        <taxon>Mooreparkvirus</taxon>
        <taxon>Mooreparkvirus Lb3381</taxon>
    </lineage>
</organism>
<proteinExistence type="predicted"/>
<dbReference type="Proteomes" id="UP000001878">
    <property type="component" value="Segment"/>
</dbReference>
<gene>
    <name evidence="1" type="ORF">lb338_phage_57</name>
</gene>
<evidence type="ECO:0000313" key="2">
    <source>
        <dbReference type="Proteomes" id="UP000001878"/>
    </source>
</evidence>
<evidence type="ECO:0000313" key="1">
    <source>
        <dbReference type="EMBL" id="ACO36978.1"/>
    </source>
</evidence>
<name>C1KFG7_9CAUD</name>
<dbReference type="RefSeq" id="YP_002790736.1">
    <property type="nucleotide sequence ID" value="NC_012530.1"/>
</dbReference>